<dbReference type="AlphaFoldDB" id="A0A8J6T4S3"/>
<dbReference type="Pfam" id="PF07883">
    <property type="entry name" value="Cupin_2"/>
    <property type="match status" value="1"/>
</dbReference>
<evidence type="ECO:0000313" key="2">
    <source>
        <dbReference type="EMBL" id="MBC8176031.1"/>
    </source>
</evidence>
<sequence length="132" mass="14738">MNVLNLKDTKETKIESFPYKGKPLKVNKVGVRWLSQAGPEDSPEYGLRFFTVGPGGEIPIHNHFYVQTMYILSGHLTVYSYDVETAEQTAERSVGPNDAIFIPSMEPHSMKNASETEGATFLCCIASVYEDE</sequence>
<evidence type="ECO:0000313" key="3">
    <source>
        <dbReference type="Proteomes" id="UP000650524"/>
    </source>
</evidence>
<dbReference type="InterPro" id="IPR013096">
    <property type="entry name" value="Cupin_2"/>
</dbReference>
<gene>
    <name evidence="2" type="ORF">H8E19_01395</name>
</gene>
<protein>
    <submittedName>
        <fullName evidence="2">Cupin domain-containing protein</fullName>
    </submittedName>
</protein>
<dbReference type="Proteomes" id="UP000650524">
    <property type="component" value="Unassembled WGS sequence"/>
</dbReference>
<accession>A0A8J6T4S3</accession>
<dbReference type="InterPro" id="IPR014710">
    <property type="entry name" value="RmlC-like_jellyroll"/>
</dbReference>
<name>A0A8J6T4S3_9DELT</name>
<comment type="caution">
    <text evidence="2">The sequence shown here is derived from an EMBL/GenBank/DDBJ whole genome shotgun (WGS) entry which is preliminary data.</text>
</comment>
<organism evidence="2 3">
    <name type="scientific">Candidatus Desulfacyla euxinica</name>
    <dbReference type="NCBI Taxonomy" id="2841693"/>
    <lineage>
        <taxon>Bacteria</taxon>
        <taxon>Deltaproteobacteria</taxon>
        <taxon>Candidatus Desulfacyla</taxon>
    </lineage>
</organism>
<evidence type="ECO:0000259" key="1">
    <source>
        <dbReference type="Pfam" id="PF07883"/>
    </source>
</evidence>
<dbReference type="InterPro" id="IPR011051">
    <property type="entry name" value="RmlC_Cupin_sf"/>
</dbReference>
<dbReference type="Gene3D" id="2.60.120.10">
    <property type="entry name" value="Jelly Rolls"/>
    <property type="match status" value="1"/>
</dbReference>
<feature type="domain" description="Cupin type-2" evidence="1">
    <location>
        <begin position="49"/>
        <end position="123"/>
    </location>
</feature>
<dbReference type="EMBL" id="JACNJD010000075">
    <property type="protein sequence ID" value="MBC8176031.1"/>
    <property type="molecule type" value="Genomic_DNA"/>
</dbReference>
<proteinExistence type="predicted"/>
<dbReference type="SUPFAM" id="SSF51182">
    <property type="entry name" value="RmlC-like cupins"/>
    <property type="match status" value="1"/>
</dbReference>
<reference evidence="2 3" key="1">
    <citation type="submission" date="2020-08" db="EMBL/GenBank/DDBJ databases">
        <title>Bridging the membrane lipid divide: bacteria of the FCB group superphylum have the potential to synthesize archaeal ether lipids.</title>
        <authorList>
            <person name="Villanueva L."/>
            <person name="Von Meijenfeldt F.A.B."/>
            <person name="Westbye A.B."/>
            <person name="Yadav S."/>
            <person name="Hopmans E.C."/>
            <person name="Dutilh B.E."/>
            <person name="Sinninghe Damste J.S."/>
        </authorList>
    </citation>
    <scope>NUCLEOTIDE SEQUENCE [LARGE SCALE GENOMIC DNA]</scope>
    <source>
        <strain evidence="2">NIOZ-UU27</strain>
    </source>
</reference>